<dbReference type="Gene3D" id="1.25.10.10">
    <property type="entry name" value="Leucine-rich Repeat Variant"/>
    <property type="match status" value="1"/>
</dbReference>
<dbReference type="SUPFAM" id="SSF48371">
    <property type="entry name" value="ARM repeat"/>
    <property type="match status" value="1"/>
</dbReference>
<keyword evidence="1" id="KW-0812">Transmembrane</keyword>
<dbReference type="Proteomes" id="UP001432099">
    <property type="component" value="Chromosome"/>
</dbReference>
<proteinExistence type="predicted"/>
<organism evidence="2 3">
    <name type="scientific">Turicibacter faecis</name>
    <dbReference type="NCBI Taxonomy" id="2963365"/>
    <lineage>
        <taxon>Bacteria</taxon>
        <taxon>Bacillati</taxon>
        <taxon>Bacillota</taxon>
        <taxon>Erysipelotrichia</taxon>
        <taxon>Erysipelotrichales</taxon>
        <taxon>Turicibacteraceae</taxon>
        <taxon>Turicibacter</taxon>
    </lineage>
</organism>
<keyword evidence="1" id="KW-1133">Transmembrane helix</keyword>
<reference evidence="2" key="1">
    <citation type="journal article" date="2024" name="Int. J. Syst. Evol. Microbiol.">
        <title>Turicibacter faecis sp. nov., isolated from faeces of heart failure mouse model.</title>
        <authorList>
            <person name="Imamura Y."/>
            <person name="Motooka D."/>
            <person name="Nakajima Y."/>
            <person name="Ito S."/>
            <person name="Kitakaze M."/>
            <person name="Iida T."/>
            <person name="Nakamura S."/>
        </authorList>
    </citation>
    <scope>NUCLEOTIDE SEQUENCE</scope>
    <source>
        <strain evidence="2">TC023</strain>
    </source>
</reference>
<feature type="transmembrane region" description="Helical" evidence="1">
    <location>
        <begin position="6"/>
        <end position="24"/>
    </location>
</feature>
<gene>
    <name evidence="2" type="ORF">T23_16730</name>
</gene>
<dbReference type="EMBL" id="AP028127">
    <property type="protein sequence ID" value="BEH91571.1"/>
    <property type="molecule type" value="Genomic_DNA"/>
</dbReference>
<dbReference type="InterPro" id="IPR011989">
    <property type="entry name" value="ARM-like"/>
</dbReference>
<keyword evidence="1" id="KW-0472">Membrane</keyword>
<dbReference type="RefSeq" id="WP_262953536.1">
    <property type="nucleotide sequence ID" value="NZ_AP028127.1"/>
</dbReference>
<keyword evidence="3" id="KW-1185">Reference proteome</keyword>
<protein>
    <recommendedName>
        <fullName evidence="4">HEAT repeat domain-containing protein</fullName>
    </recommendedName>
</protein>
<evidence type="ECO:0008006" key="4">
    <source>
        <dbReference type="Google" id="ProtNLM"/>
    </source>
</evidence>
<accession>A0ABN6ZJS0</accession>
<dbReference type="InterPro" id="IPR016024">
    <property type="entry name" value="ARM-type_fold"/>
</dbReference>
<evidence type="ECO:0000313" key="2">
    <source>
        <dbReference type="EMBL" id="BEH91571.1"/>
    </source>
</evidence>
<name>A0ABN6ZJS0_9FIRM</name>
<sequence>MQVFIISLMITFFIYLIFCMRLYLSYRIRKDQRHQKQLMKHASFKVEIREQFDTLRMGNRLSQETIDQTEKCLKSNIYFDLFNRVIEELFLIEEYRPILKVYVEIYIGFLQRVIKLDKRKGEIEELKLAKLFGYYQMDLPFINQWLLKKLNKNSMYLKLNVLTSLAQIGNSSIFAKALTSSYKDFELYNNKVLIGIMQQFSGDYDELNRFLIRNFKEAEDDFQLLLIQYFTVVPCPMVEKKLCEILSEGRDSHKEICLSIIKYFANHPNLESKSILLDYLKHNEWEYRVLSAKALQYFSEEDVINQLFIATGDSNWHVRFNSAMALCNFNINQRIKEYILQSKDYYSRDILQYALSLKEKSFQ</sequence>
<evidence type="ECO:0000256" key="1">
    <source>
        <dbReference type="SAM" id="Phobius"/>
    </source>
</evidence>
<evidence type="ECO:0000313" key="3">
    <source>
        <dbReference type="Proteomes" id="UP001432099"/>
    </source>
</evidence>